<feature type="region of interest" description="Disordered" evidence="5">
    <location>
        <begin position="144"/>
        <end position="170"/>
    </location>
</feature>
<feature type="compositionally biased region" description="Polar residues" evidence="5">
    <location>
        <begin position="144"/>
        <end position="157"/>
    </location>
</feature>
<dbReference type="InterPro" id="IPR001876">
    <property type="entry name" value="Znf_RanBP2"/>
</dbReference>
<organism evidence="7 8">
    <name type="scientific">Portunus trituberculatus</name>
    <name type="common">Swimming crab</name>
    <name type="synonym">Neptunus trituberculatus</name>
    <dbReference type="NCBI Taxonomy" id="210409"/>
    <lineage>
        <taxon>Eukaryota</taxon>
        <taxon>Metazoa</taxon>
        <taxon>Ecdysozoa</taxon>
        <taxon>Arthropoda</taxon>
        <taxon>Crustacea</taxon>
        <taxon>Multicrustacea</taxon>
        <taxon>Malacostraca</taxon>
        <taxon>Eumalacostraca</taxon>
        <taxon>Eucarida</taxon>
        <taxon>Decapoda</taxon>
        <taxon>Pleocyemata</taxon>
        <taxon>Brachyura</taxon>
        <taxon>Eubrachyura</taxon>
        <taxon>Portunoidea</taxon>
        <taxon>Portunidae</taxon>
        <taxon>Portuninae</taxon>
        <taxon>Portunus</taxon>
    </lineage>
</organism>
<proteinExistence type="predicted"/>
<feature type="compositionally biased region" description="Low complexity" evidence="5">
    <location>
        <begin position="402"/>
        <end position="413"/>
    </location>
</feature>
<dbReference type="Proteomes" id="UP000324222">
    <property type="component" value="Unassembled WGS sequence"/>
</dbReference>
<dbReference type="SUPFAM" id="SSF90209">
    <property type="entry name" value="Ran binding protein zinc finger-like"/>
    <property type="match status" value="1"/>
</dbReference>
<keyword evidence="1" id="KW-0479">Metal-binding</keyword>
<sequence length="562" mass="60042">MPPDLTPETRPLAENPTRSCEDDTRSPPPPPGTADHSSSSNGGGLQLAQESPASTASLPNTRRVGQVCYETRTEAGEGTEGAAPSASSVVNTYYLSPQLKAAFVSVGATDRAYSFKENIIKVHPARVLPCPEVPTPVPDNLSSSVHAGGSNDSTCRSSVPVGATPSTSGNGIVVSQGVSNLENVATPGSEAGVPRICGRQRALPGPSNTPVDITCPDIPDSCSDAESVYSVQDYETEYCRNTEFESSEEEDLMEVNSEIFEEYEPPSDDARDDKDQCDDSDSSIDDVEIAVLAYTLVQDEAEEGFWADDDSVTDSEHSDEDNDPECVSDRWDCLTCGLKNKPFVRYCSKCWQLRKNWLPDPPKKRRRKPRPKKKNTRNRMASGPSEQSTSQGASQWKDEDAGTSSESSVGGSSQAEREGNYLDEGTSMTSPLPWSSSSSSPHDPNLLPRRHPLRTSIYVPAAAGRVGALLARARRALSERRQRSVSQGPQRALSSSSHEISLDEPPSDGTLVYSRAGRSGGVAAAWVTPSPCPDAPSGPSVRRRGSLDSLGYPASAASTSLG</sequence>
<evidence type="ECO:0000256" key="5">
    <source>
        <dbReference type="SAM" id="MobiDB-lite"/>
    </source>
</evidence>
<evidence type="ECO:0000256" key="1">
    <source>
        <dbReference type="ARBA" id="ARBA00022723"/>
    </source>
</evidence>
<comment type="caution">
    <text evidence="7">The sequence shown here is derived from an EMBL/GenBank/DDBJ whole genome shotgun (WGS) entry which is preliminary data.</text>
</comment>
<dbReference type="PROSITE" id="PS01358">
    <property type="entry name" value="ZF_RANBP2_1"/>
    <property type="match status" value="1"/>
</dbReference>
<dbReference type="AlphaFoldDB" id="A0A5B7CQL4"/>
<feature type="region of interest" description="Disordered" evidence="5">
    <location>
        <begin position="1"/>
        <end position="68"/>
    </location>
</feature>
<dbReference type="EMBL" id="VSRR010000138">
    <property type="protein sequence ID" value="MPC10964.1"/>
    <property type="molecule type" value="Genomic_DNA"/>
</dbReference>
<gene>
    <name evidence="7" type="primary">Mdm2</name>
    <name evidence="7" type="ORF">E2C01_003609</name>
</gene>
<feature type="compositionally biased region" description="Basic residues" evidence="5">
    <location>
        <begin position="363"/>
        <end position="377"/>
    </location>
</feature>
<feature type="region of interest" description="Disordered" evidence="5">
    <location>
        <begin position="358"/>
        <end position="449"/>
    </location>
</feature>
<feature type="compositionally biased region" description="Polar residues" evidence="5">
    <location>
        <begin position="384"/>
        <end position="394"/>
    </location>
</feature>
<keyword evidence="8" id="KW-1185">Reference proteome</keyword>
<keyword evidence="3" id="KW-0862">Zinc</keyword>
<protein>
    <submittedName>
        <fullName evidence="7">E3 ubiquitin-protein ligase Mdm2</fullName>
    </submittedName>
</protein>
<evidence type="ECO:0000256" key="4">
    <source>
        <dbReference type="PROSITE-ProRule" id="PRU00322"/>
    </source>
</evidence>
<dbReference type="PROSITE" id="PS50199">
    <property type="entry name" value="ZF_RANBP2_2"/>
    <property type="match status" value="1"/>
</dbReference>
<dbReference type="InterPro" id="IPR036443">
    <property type="entry name" value="Znf_RanBP2_sf"/>
</dbReference>
<dbReference type="Gene3D" id="2.30.30.380">
    <property type="entry name" value="Zn-finger domain of Sec23/24"/>
    <property type="match status" value="1"/>
</dbReference>
<keyword evidence="2 4" id="KW-0863">Zinc-finger</keyword>
<accession>A0A5B7CQL4</accession>
<feature type="region of interest" description="Disordered" evidence="5">
    <location>
        <begin position="263"/>
        <end position="282"/>
    </location>
</feature>
<feature type="compositionally biased region" description="Polar residues" evidence="5">
    <location>
        <begin position="486"/>
        <end position="499"/>
    </location>
</feature>
<feature type="compositionally biased region" description="Low complexity" evidence="5">
    <location>
        <begin position="427"/>
        <end position="447"/>
    </location>
</feature>
<evidence type="ECO:0000259" key="6">
    <source>
        <dbReference type="PROSITE" id="PS50199"/>
    </source>
</evidence>
<evidence type="ECO:0000256" key="3">
    <source>
        <dbReference type="ARBA" id="ARBA00022833"/>
    </source>
</evidence>
<name>A0A5B7CQL4_PORTR</name>
<evidence type="ECO:0000313" key="7">
    <source>
        <dbReference type="EMBL" id="MPC10964.1"/>
    </source>
</evidence>
<dbReference type="GO" id="GO:0008270">
    <property type="term" value="F:zinc ion binding"/>
    <property type="evidence" value="ECO:0007669"/>
    <property type="project" value="UniProtKB-KW"/>
</dbReference>
<feature type="compositionally biased region" description="Polar residues" evidence="5">
    <location>
        <begin position="48"/>
        <end position="60"/>
    </location>
</feature>
<feature type="region of interest" description="Disordered" evidence="5">
    <location>
        <begin position="524"/>
        <end position="562"/>
    </location>
</feature>
<feature type="region of interest" description="Disordered" evidence="5">
    <location>
        <begin position="477"/>
        <end position="512"/>
    </location>
</feature>
<evidence type="ECO:0000313" key="8">
    <source>
        <dbReference type="Proteomes" id="UP000324222"/>
    </source>
</evidence>
<dbReference type="OrthoDB" id="24526at2759"/>
<feature type="domain" description="RanBP2-type" evidence="6">
    <location>
        <begin position="327"/>
        <end position="356"/>
    </location>
</feature>
<reference evidence="7 8" key="1">
    <citation type="submission" date="2019-05" db="EMBL/GenBank/DDBJ databases">
        <title>Another draft genome of Portunus trituberculatus and its Hox gene families provides insights of decapod evolution.</title>
        <authorList>
            <person name="Jeong J.-H."/>
            <person name="Song I."/>
            <person name="Kim S."/>
            <person name="Choi T."/>
            <person name="Kim D."/>
            <person name="Ryu S."/>
            <person name="Kim W."/>
        </authorList>
    </citation>
    <scope>NUCLEOTIDE SEQUENCE [LARGE SCALE GENOMIC DNA]</scope>
    <source>
        <tissue evidence="7">Muscle</tissue>
    </source>
</reference>
<evidence type="ECO:0000256" key="2">
    <source>
        <dbReference type="ARBA" id="ARBA00022771"/>
    </source>
</evidence>